<dbReference type="GO" id="GO:0003676">
    <property type="term" value="F:nucleic acid binding"/>
    <property type="evidence" value="ECO:0007669"/>
    <property type="project" value="InterPro"/>
</dbReference>
<protein>
    <recommendedName>
        <fullName evidence="1">site-specific DNA-methyltransferase (adenine-specific)</fullName>
        <ecNumber evidence="1">2.1.1.72</ecNumber>
    </recommendedName>
</protein>
<evidence type="ECO:0000256" key="1">
    <source>
        <dbReference type="ARBA" id="ARBA00011900"/>
    </source>
</evidence>
<dbReference type="Pfam" id="PF20473">
    <property type="entry name" value="MmeI_Mtase"/>
    <property type="match status" value="1"/>
</dbReference>
<dbReference type="AlphaFoldDB" id="T1AM81"/>
<feature type="non-terminal residue" evidence="6">
    <location>
        <position position="212"/>
    </location>
</feature>
<dbReference type="SUPFAM" id="SSF53335">
    <property type="entry name" value="S-adenosyl-L-methionine-dependent methyltransferases"/>
    <property type="match status" value="1"/>
</dbReference>
<dbReference type="PROSITE" id="PS00092">
    <property type="entry name" value="N6_MTASE"/>
    <property type="match status" value="1"/>
</dbReference>
<dbReference type="InterPro" id="IPR046816">
    <property type="entry name" value="MmeI_Mtase"/>
</dbReference>
<proteinExistence type="predicted"/>
<feature type="domain" description="MmeI-like DNA-methyltransferase" evidence="5">
    <location>
        <begin position="14"/>
        <end position="80"/>
    </location>
</feature>
<evidence type="ECO:0000256" key="2">
    <source>
        <dbReference type="ARBA" id="ARBA00022603"/>
    </source>
</evidence>
<evidence type="ECO:0000256" key="4">
    <source>
        <dbReference type="ARBA" id="ARBA00047942"/>
    </source>
</evidence>
<name>T1AM81_9ZZZZ</name>
<dbReference type="Gene3D" id="3.40.50.150">
    <property type="entry name" value="Vaccinia Virus protein VP39"/>
    <property type="match status" value="1"/>
</dbReference>
<evidence type="ECO:0000256" key="3">
    <source>
        <dbReference type="ARBA" id="ARBA00022679"/>
    </source>
</evidence>
<evidence type="ECO:0000313" key="6">
    <source>
        <dbReference type="EMBL" id="EQD41844.1"/>
    </source>
</evidence>
<dbReference type="InterPro" id="IPR002052">
    <property type="entry name" value="DNA_methylase_N6_adenine_CS"/>
</dbReference>
<dbReference type="EC" id="2.1.1.72" evidence="1"/>
<dbReference type="InterPro" id="IPR050953">
    <property type="entry name" value="N4_N6_ade-DNA_methylase"/>
</dbReference>
<dbReference type="PRINTS" id="PR00507">
    <property type="entry name" value="N12N6MTFRASE"/>
</dbReference>
<dbReference type="GO" id="GO:0009007">
    <property type="term" value="F:site-specific DNA-methyltransferase (adenine-specific) activity"/>
    <property type="evidence" value="ECO:0007669"/>
    <property type="project" value="UniProtKB-EC"/>
</dbReference>
<reference evidence="6" key="1">
    <citation type="submission" date="2013-08" db="EMBL/GenBank/DDBJ databases">
        <authorList>
            <person name="Mendez C."/>
            <person name="Richter M."/>
            <person name="Ferrer M."/>
            <person name="Sanchez J."/>
        </authorList>
    </citation>
    <scope>NUCLEOTIDE SEQUENCE</scope>
</reference>
<sequence>ELLATLAVDDRVSTVIDPACGSGTLLVASYHQLLGGLDKEGSAESQHKEVVERRITGIDIMPFAAHLTALNLSTQCLTANSDNLRVATADSLSLYEPVKRDGGFDISSLRRWLQKTLQLGTTGQVGPKRGAVAVSGRGRAFRIEPVDLVIMNPPFTDRQKLDLYSSESAANRLELIERVSGSSSNLWTYFLALADVLTKPGGGSRPYCRSTS</sequence>
<dbReference type="EMBL" id="AUZY01009493">
    <property type="protein sequence ID" value="EQD41844.1"/>
    <property type="molecule type" value="Genomic_DNA"/>
</dbReference>
<evidence type="ECO:0000259" key="5">
    <source>
        <dbReference type="Pfam" id="PF20473"/>
    </source>
</evidence>
<organism evidence="6">
    <name type="scientific">mine drainage metagenome</name>
    <dbReference type="NCBI Taxonomy" id="410659"/>
    <lineage>
        <taxon>unclassified sequences</taxon>
        <taxon>metagenomes</taxon>
        <taxon>ecological metagenomes</taxon>
    </lineage>
</organism>
<dbReference type="PANTHER" id="PTHR33841:SF1">
    <property type="entry name" value="DNA METHYLTRANSFERASE A"/>
    <property type="match status" value="1"/>
</dbReference>
<dbReference type="GO" id="GO:0032259">
    <property type="term" value="P:methylation"/>
    <property type="evidence" value="ECO:0007669"/>
    <property type="project" value="UniProtKB-KW"/>
</dbReference>
<feature type="non-terminal residue" evidence="6">
    <location>
        <position position="1"/>
    </location>
</feature>
<dbReference type="PANTHER" id="PTHR33841">
    <property type="entry name" value="DNA METHYLTRANSFERASE YEEA-RELATED"/>
    <property type="match status" value="1"/>
</dbReference>
<comment type="caution">
    <text evidence="6">The sequence shown here is derived from an EMBL/GenBank/DDBJ whole genome shotgun (WGS) entry which is preliminary data.</text>
</comment>
<gene>
    <name evidence="6" type="ORF">B1B_14347</name>
</gene>
<dbReference type="InterPro" id="IPR029063">
    <property type="entry name" value="SAM-dependent_MTases_sf"/>
</dbReference>
<keyword evidence="3" id="KW-0808">Transferase</keyword>
<reference evidence="6" key="2">
    <citation type="journal article" date="2014" name="ISME J.">
        <title>Microbial stratification in low pH oxic and suboxic macroscopic growths along an acid mine drainage.</title>
        <authorList>
            <person name="Mendez-Garcia C."/>
            <person name="Mesa V."/>
            <person name="Sprenger R.R."/>
            <person name="Richter M."/>
            <person name="Diez M.S."/>
            <person name="Solano J."/>
            <person name="Bargiela R."/>
            <person name="Golyshina O.V."/>
            <person name="Manteca A."/>
            <person name="Ramos J.L."/>
            <person name="Gallego J.R."/>
            <person name="Llorente I."/>
            <person name="Martins Dos Santos V.A."/>
            <person name="Jensen O.N."/>
            <person name="Pelaez A.I."/>
            <person name="Sanchez J."/>
            <person name="Ferrer M."/>
        </authorList>
    </citation>
    <scope>NUCLEOTIDE SEQUENCE</scope>
</reference>
<comment type="catalytic activity">
    <reaction evidence="4">
        <text>a 2'-deoxyadenosine in DNA + S-adenosyl-L-methionine = an N(6)-methyl-2'-deoxyadenosine in DNA + S-adenosyl-L-homocysteine + H(+)</text>
        <dbReference type="Rhea" id="RHEA:15197"/>
        <dbReference type="Rhea" id="RHEA-COMP:12418"/>
        <dbReference type="Rhea" id="RHEA-COMP:12419"/>
        <dbReference type="ChEBI" id="CHEBI:15378"/>
        <dbReference type="ChEBI" id="CHEBI:57856"/>
        <dbReference type="ChEBI" id="CHEBI:59789"/>
        <dbReference type="ChEBI" id="CHEBI:90615"/>
        <dbReference type="ChEBI" id="CHEBI:90616"/>
        <dbReference type="EC" id="2.1.1.72"/>
    </reaction>
</comment>
<keyword evidence="2 6" id="KW-0489">Methyltransferase</keyword>
<accession>T1AM81</accession>